<organism evidence="2 3">
    <name type="scientific">Flavobacterium nitrogenifigens</name>
    <dbReference type="NCBI Taxonomy" id="1617283"/>
    <lineage>
        <taxon>Bacteria</taxon>
        <taxon>Pseudomonadati</taxon>
        <taxon>Bacteroidota</taxon>
        <taxon>Flavobacteriia</taxon>
        <taxon>Flavobacteriales</taxon>
        <taxon>Flavobacteriaceae</taxon>
        <taxon>Flavobacterium</taxon>
    </lineage>
</organism>
<gene>
    <name evidence="2" type="ORF">HNP37_004728</name>
</gene>
<sequence length="81" mass="9135">MKAKKPSDMSLEELLQKEKMIKVAIYSLIALNIILLIAVIFLFVKKGFSALFVVPFSMVPIIIINSNSLKEIKKEIALRNS</sequence>
<keyword evidence="1" id="KW-0472">Membrane</keyword>
<keyword evidence="1" id="KW-0812">Transmembrane</keyword>
<proteinExistence type="predicted"/>
<protein>
    <recommendedName>
        <fullName evidence="4">Redox-active disulfide protein 2</fullName>
    </recommendedName>
</protein>
<name>A0A7W7NAJ9_9FLAO</name>
<evidence type="ECO:0008006" key="4">
    <source>
        <dbReference type="Google" id="ProtNLM"/>
    </source>
</evidence>
<dbReference type="Proteomes" id="UP000561681">
    <property type="component" value="Unassembled WGS sequence"/>
</dbReference>
<reference evidence="2 3" key="1">
    <citation type="submission" date="2020-08" db="EMBL/GenBank/DDBJ databases">
        <title>Functional genomics of gut bacteria from endangered species of beetles.</title>
        <authorList>
            <person name="Carlos-Shanley C."/>
        </authorList>
    </citation>
    <scope>NUCLEOTIDE SEQUENCE [LARGE SCALE GENOMIC DNA]</scope>
    <source>
        <strain evidence="2 3">S00142</strain>
    </source>
</reference>
<evidence type="ECO:0000313" key="3">
    <source>
        <dbReference type="Proteomes" id="UP000561681"/>
    </source>
</evidence>
<feature type="transmembrane region" description="Helical" evidence="1">
    <location>
        <begin position="21"/>
        <end position="44"/>
    </location>
</feature>
<dbReference type="RefSeq" id="WP_184168040.1">
    <property type="nucleotide sequence ID" value="NZ_JACHLD010000012.1"/>
</dbReference>
<accession>A0A7W7NAJ9</accession>
<comment type="caution">
    <text evidence="2">The sequence shown here is derived from an EMBL/GenBank/DDBJ whole genome shotgun (WGS) entry which is preliminary data.</text>
</comment>
<dbReference type="EMBL" id="JACHLD010000012">
    <property type="protein sequence ID" value="MBB4804631.1"/>
    <property type="molecule type" value="Genomic_DNA"/>
</dbReference>
<keyword evidence="1" id="KW-1133">Transmembrane helix</keyword>
<dbReference type="AlphaFoldDB" id="A0A7W7NAJ9"/>
<evidence type="ECO:0000313" key="2">
    <source>
        <dbReference type="EMBL" id="MBB4804631.1"/>
    </source>
</evidence>
<keyword evidence="3" id="KW-1185">Reference proteome</keyword>
<feature type="transmembrane region" description="Helical" evidence="1">
    <location>
        <begin position="50"/>
        <end position="69"/>
    </location>
</feature>
<evidence type="ECO:0000256" key="1">
    <source>
        <dbReference type="SAM" id="Phobius"/>
    </source>
</evidence>